<dbReference type="EMBL" id="CACVBM020000865">
    <property type="protein sequence ID" value="CAA7024105.1"/>
    <property type="molecule type" value="Genomic_DNA"/>
</dbReference>
<comment type="caution">
    <text evidence="1">The sequence shown here is derived from an EMBL/GenBank/DDBJ whole genome shotgun (WGS) entry which is preliminary data.</text>
</comment>
<gene>
    <name evidence="1" type="ORF">MERR_LOCUS11340</name>
</gene>
<dbReference type="AlphaFoldDB" id="A0A6D2I6D4"/>
<accession>A0A6D2I6D4</accession>
<organism evidence="1 2">
    <name type="scientific">Microthlaspi erraticum</name>
    <dbReference type="NCBI Taxonomy" id="1685480"/>
    <lineage>
        <taxon>Eukaryota</taxon>
        <taxon>Viridiplantae</taxon>
        <taxon>Streptophyta</taxon>
        <taxon>Embryophyta</taxon>
        <taxon>Tracheophyta</taxon>
        <taxon>Spermatophyta</taxon>
        <taxon>Magnoliopsida</taxon>
        <taxon>eudicotyledons</taxon>
        <taxon>Gunneridae</taxon>
        <taxon>Pentapetalae</taxon>
        <taxon>rosids</taxon>
        <taxon>malvids</taxon>
        <taxon>Brassicales</taxon>
        <taxon>Brassicaceae</taxon>
        <taxon>Coluteocarpeae</taxon>
        <taxon>Microthlaspi</taxon>
    </lineage>
</organism>
<evidence type="ECO:0000313" key="1">
    <source>
        <dbReference type="EMBL" id="CAA7024105.1"/>
    </source>
</evidence>
<reference evidence="1" key="1">
    <citation type="submission" date="2020-01" db="EMBL/GenBank/DDBJ databases">
        <authorList>
            <person name="Mishra B."/>
        </authorList>
    </citation>
    <scope>NUCLEOTIDE SEQUENCE [LARGE SCALE GENOMIC DNA]</scope>
</reference>
<proteinExistence type="predicted"/>
<dbReference type="Proteomes" id="UP000467841">
    <property type="component" value="Unassembled WGS sequence"/>
</dbReference>
<name>A0A6D2I6D4_9BRAS</name>
<evidence type="ECO:0008006" key="3">
    <source>
        <dbReference type="Google" id="ProtNLM"/>
    </source>
</evidence>
<sequence>MSRENRSQRDQRWRHSLSHTLSGCTLEDVEEAMEVLPQDGFEKLTPEEKRHLDKEFLSSEIESAVRGIGKFKAPGPDGYQPVFYQSGWETVGPSVTRFVLDFFTT</sequence>
<keyword evidence="2" id="KW-1185">Reference proteome</keyword>
<protein>
    <recommendedName>
        <fullName evidence="3">Reverse transcriptase domain-containing protein</fullName>
    </recommendedName>
</protein>
<evidence type="ECO:0000313" key="2">
    <source>
        <dbReference type="Proteomes" id="UP000467841"/>
    </source>
</evidence>